<reference evidence="2 3" key="1">
    <citation type="submission" date="2017-10" db="EMBL/GenBank/DDBJ databases">
        <title>Sequencing the genomes of 1000 actinobacteria strains.</title>
        <authorList>
            <person name="Klenk H.-P."/>
        </authorList>
    </citation>
    <scope>NUCLEOTIDE SEQUENCE [LARGE SCALE GENOMIC DNA]</scope>
    <source>
        <strain evidence="2 3">DSM 21838</strain>
    </source>
</reference>
<organism evidence="2 3">
    <name type="scientific">Georgenia soli</name>
    <dbReference type="NCBI Taxonomy" id="638953"/>
    <lineage>
        <taxon>Bacteria</taxon>
        <taxon>Bacillati</taxon>
        <taxon>Actinomycetota</taxon>
        <taxon>Actinomycetes</taxon>
        <taxon>Micrococcales</taxon>
        <taxon>Bogoriellaceae</taxon>
        <taxon>Georgenia</taxon>
    </lineage>
</organism>
<accession>A0A2A9ES19</accession>
<feature type="domain" description="N-acetyltransferase" evidence="1">
    <location>
        <begin position="12"/>
        <end position="146"/>
    </location>
</feature>
<dbReference type="AlphaFoldDB" id="A0A2A9ES19"/>
<dbReference type="Proteomes" id="UP000222106">
    <property type="component" value="Unassembled WGS sequence"/>
</dbReference>
<dbReference type="InterPro" id="IPR016181">
    <property type="entry name" value="Acyl_CoA_acyltransferase"/>
</dbReference>
<dbReference type="PANTHER" id="PTHR13355:SF23">
    <property type="entry name" value="FAMILY N-ACETYLTRANSFERASE, PUTATIVE (AFU_ORTHOLOGUE AFUA_3G00870)-RELATED"/>
    <property type="match status" value="1"/>
</dbReference>
<protein>
    <submittedName>
        <fullName evidence="2">Acetyltransferase (GNAT) family protein</fullName>
    </submittedName>
</protein>
<sequence>MAAMPEVPEPQYRIVDGTPDVASYLRLREEAGLTPKTRAQAEAALPGSWTAVHAVVRATGEAVAMGRVIGDGGWYFHVVDMAVLPPHQRRGLGDRILTTLLDRIRERAPSGAYVSLMADPPGRRLYARHGFEESAPSSVGMVLRLE</sequence>
<dbReference type="Gene3D" id="3.40.630.30">
    <property type="match status" value="1"/>
</dbReference>
<keyword evidence="3" id="KW-1185">Reference proteome</keyword>
<evidence type="ECO:0000313" key="2">
    <source>
        <dbReference type="EMBL" id="PFG40999.1"/>
    </source>
</evidence>
<dbReference type="CDD" id="cd04301">
    <property type="entry name" value="NAT_SF"/>
    <property type="match status" value="1"/>
</dbReference>
<dbReference type="Pfam" id="PF00583">
    <property type="entry name" value="Acetyltransf_1"/>
    <property type="match status" value="1"/>
</dbReference>
<dbReference type="InterPro" id="IPR000182">
    <property type="entry name" value="GNAT_dom"/>
</dbReference>
<keyword evidence="2" id="KW-0808">Transferase</keyword>
<name>A0A2A9ES19_9MICO</name>
<dbReference type="PANTHER" id="PTHR13355">
    <property type="entry name" value="GLUCOSAMINE 6-PHOSPHATE N-ACETYLTRANSFERASE"/>
    <property type="match status" value="1"/>
</dbReference>
<dbReference type="PROSITE" id="PS51186">
    <property type="entry name" value="GNAT"/>
    <property type="match status" value="1"/>
</dbReference>
<dbReference type="SUPFAM" id="SSF55729">
    <property type="entry name" value="Acyl-CoA N-acyltransferases (Nat)"/>
    <property type="match status" value="1"/>
</dbReference>
<dbReference type="GO" id="GO:0008080">
    <property type="term" value="F:N-acetyltransferase activity"/>
    <property type="evidence" value="ECO:0007669"/>
    <property type="project" value="TreeGrafter"/>
</dbReference>
<proteinExistence type="predicted"/>
<dbReference type="InterPro" id="IPR039143">
    <property type="entry name" value="GNPNAT1-like"/>
</dbReference>
<dbReference type="EMBL" id="PDJI01000004">
    <property type="protein sequence ID" value="PFG40999.1"/>
    <property type="molecule type" value="Genomic_DNA"/>
</dbReference>
<evidence type="ECO:0000259" key="1">
    <source>
        <dbReference type="PROSITE" id="PS51186"/>
    </source>
</evidence>
<gene>
    <name evidence="2" type="ORF">ATJ97_3544</name>
</gene>
<evidence type="ECO:0000313" key="3">
    <source>
        <dbReference type="Proteomes" id="UP000222106"/>
    </source>
</evidence>
<comment type="caution">
    <text evidence="2">The sequence shown here is derived from an EMBL/GenBank/DDBJ whole genome shotgun (WGS) entry which is preliminary data.</text>
</comment>